<dbReference type="Proteomes" id="UP000790377">
    <property type="component" value="Unassembled WGS sequence"/>
</dbReference>
<evidence type="ECO:0000313" key="2">
    <source>
        <dbReference type="Proteomes" id="UP000790377"/>
    </source>
</evidence>
<proteinExistence type="predicted"/>
<sequence>MCPSGVVRETGRNGKGFLRIASAKGTEWILYLREKRPRNRQRILRTLGCDGGTVTSAGFFFSFLAASGSEELQLDRFVVGIPLSNTSVIVLAKHSMHVISSSIAEYPGNKYYSGPSRIHRLNQLCLRSVNFSVRRTRRKRKSARVDSTNTWTPKALQNESAFIVDAATEYRDYVLAAGHDTAEWGCEIRPGGRECVNIVRGRSFRRQTVRTSINEASSAHGPVPIVGAVLLFVPWSARKREHIRPQ</sequence>
<gene>
    <name evidence="1" type="ORF">BJ138DRAFT_1176474</name>
</gene>
<keyword evidence="2" id="KW-1185">Reference proteome</keyword>
<comment type="caution">
    <text evidence="1">The sequence shown here is derived from an EMBL/GenBank/DDBJ whole genome shotgun (WGS) entry which is preliminary data.</text>
</comment>
<dbReference type="EMBL" id="MU267599">
    <property type="protein sequence ID" value="KAH7915536.1"/>
    <property type="molecule type" value="Genomic_DNA"/>
</dbReference>
<protein>
    <submittedName>
        <fullName evidence="1">Uncharacterized protein</fullName>
    </submittedName>
</protein>
<organism evidence="1 2">
    <name type="scientific">Hygrophoropsis aurantiaca</name>
    <dbReference type="NCBI Taxonomy" id="72124"/>
    <lineage>
        <taxon>Eukaryota</taxon>
        <taxon>Fungi</taxon>
        <taxon>Dikarya</taxon>
        <taxon>Basidiomycota</taxon>
        <taxon>Agaricomycotina</taxon>
        <taxon>Agaricomycetes</taxon>
        <taxon>Agaricomycetidae</taxon>
        <taxon>Boletales</taxon>
        <taxon>Coniophorineae</taxon>
        <taxon>Hygrophoropsidaceae</taxon>
        <taxon>Hygrophoropsis</taxon>
    </lineage>
</organism>
<reference evidence="1" key="1">
    <citation type="journal article" date="2021" name="New Phytol.">
        <title>Evolutionary innovations through gain and loss of genes in the ectomycorrhizal Boletales.</title>
        <authorList>
            <person name="Wu G."/>
            <person name="Miyauchi S."/>
            <person name="Morin E."/>
            <person name="Kuo A."/>
            <person name="Drula E."/>
            <person name="Varga T."/>
            <person name="Kohler A."/>
            <person name="Feng B."/>
            <person name="Cao Y."/>
            <person name="Lipzen A."/>
            <person name="Daum C."/>
            <person name="Hundley H."/>
            <person name="Pangilinan J."/>
            <person name="Johnson J."/>
            <person name="Barry K."/>
            <person name="LaButti K."/>
            <person name="Ng V."/>
            <person name="Ahrendt S."/>
            <person name="Min B."/>
            <person name="Choi I.G."/>
            <person name="Park H."/>
            <person name="Plett J.M."/>
            <person name="Magnuson J."/>
            <person name="Spatafora J.W."/>
            <person name="Nagy L.G."/>
            <person name="Henrissat B."/>
            <person name="Grigoriev I.V."/>
            <person name="Yang Z.L."/>
            <person name="Xu J."/>
            <person name="Martin F.M."/>
        </authorList>
    </citation>
    <scope>NUCLEOTIDE SEQUENCE</scope>
    <source>
        <strain evidence="1">ATCC 28755</strain>
    </source>
</reference>
<accession>A0ACB8AQB5</accession>
<evidence type="ECO:0000313" key="1">
    <source>
        <dbReference type="EMBL" id="KAH7915536.1"/>
    </source>
</evidence>
<name>A0ACB8AQB5_9AGAM</name>